<keyword evidence="1" id="KW-0812">Transmembrane</keyword>
<evidence type="ECO:0000313" key="2">
    <source>
        <dbReference type="EMBL" id="CAD9557293.1"/>
    </source>
</evidence>
<keyword evidence="1" id="KW-1133">Transmembrane helix</keyword>
<proteinExistence type="predicted"/>
<feature type="transmembrane region" description="Helical" evidence="1">
    <location>
        <begin position="237"/>
        <end position="260"/>
    </location>
</feature>
<dbReference type="PANTHER" id="PTHR36978">
    <property type="entry name" value="P-LOOP CONTAINING NUCLEOTIDE TRIPHOSPHATE HYDROLASE"/>
    <property type="match status" value="1"/>
</dbReference>
<dbReference type="SUPFAM" id="SSF52540">
    <property type="entry name" value="P-loop containing nucleoside triphosphate hydrolases"/>
    <property type="match status" value="1"/>
</dbReference>
<dbReference type="InterPro" id="IPR040632">
    <property type="entry name" value="Sulfotransfer_4"/>
</dbReference>
<dbReference type="AlphaFoldDB" id="A0A7S2NTG1"/>
<dbReference type="PANTHER" id="PTHR36978:SF4">
    <property type="entry name" value="P-LOOP CONTAINING NUCLEOSIDE TRIPHOSPHATE HYDROLASE PROTEIN"/>
    <property type="match status" value="1"/>
</dbReference>
<dbReference type="InterPro" id="IPR027417">
    <property type="entry name" value="P-loop_NTPase"/>
</dbReference>
<protein>
    <recommendedName>
        <fullName evidence="3">Sulfotransferase domain-containing protein</fullName>
    </recommendedName>
</protein>
<dbReference type="EMBL" id="HBGW01034065">
    <property type="protein sequence ID" value="CAD9557293.1"/>
    <property type="molecule type" value="Transcribed_RNA"/>
</dbReference>
<dbReference type="Pfam" id="PF17784">
    <property type="entry name" value="Sulfotransfer_4"/>
    <property type="match status" value="1"/>
</dbReference>
<sequence length="272" mass="31335">MWSQSPTERFQFVGAGLPATGTQSVQSALRELGYTPMHGFDIHADTELWRVWFRVMNNRTGSFEIAVQTSLQKGYDGNLDGYPNRCWRQLVKRFPDAPVILTVRDSAEKWYDSLHTKTGINPLVLWIWDNLWGLDMRSLVMGHHLSRSAYGCPITQNSTAEHRQMCVAAYYRRIEEVKAAVPPERLLIFNVKEGWGPLAKLLNKTAPDRPFPRVDWTKEWGMHTWKQVLTDRKALHFIGHVLLTMAALMGLPALCCCWCCRRCRRKADDKTD</sequence>
<evidence type="ECO:0008006" key="3">
    <source>
        <dbReference type="Google" id="ProtNLM"/>
    </source>
</evidence>
<reference evidence="2" key="1">
    <citation type="submission" date="2021-01" db="EMBL/GenBank/DDBJ databases">
        <authorList>
            <person name="Corre E."/>
            <person name="Pelletier E."/>
            <person name="Niang G."/>
            <person name="Scheremetjew M."/>
            <person name="Finn R."/>
            <person name="Kale V."/>
            <person name="Holt S."/>
            <person name="Cochrane G."/>
            <person name="Meng A."/>
            <person name="Brown T."/>
            <person name="Cohen L."/>
        </authorList>
    </citation>
    <scope>NUCLEOTIDE SEQUENCE</scope>
    <source>
        <strain evidence="2">RCC3387</strain>
    </source>
</reference>
<gene>
    <name evidence="2" type="ORF">BRAN1462_LOCUS21533</name>
</gene>
<organism evidence="2">
    <name type="scientific">Zooxanthella nutricula</name>
    <dbReference type="NCBI Taxonomy" id="1333877"/>
    <lineage>
        <taxon>Eukaryota</taxon>
        <taxon>Sar</taxon>
        <taxon>Alveolata</taxon>
        <taxon>Dinophyceae</taxon>
        <taxon>Peridiniales</taxon>
        <taxon>Peridiniales incertae sedis</taxon>
        <taxon>Zooxanthella</taxon>
    </lineage>
</organism>
<name>A0A7S2NTG1_9DINO</name>
<evidence type="ECO:0000256" key="1">
    <source>
        <dbReference type="SAM" id="Phobius"/>
    </source>
</evidence>
<keyword evidence="1" id="KW-0472">Membrane</keyword>
<dbReference type="Gene3D" id="3.40.50.300">
    <property type="entry name" value="P-loop containing nucleotide triphosphate hydrolases"/>
    <property type="match status" value="1"/>
</dbReference>
<accession>A0A7S2NTG1</accession>